<dbReference type="Proteomes" id="UP001652445">
    <property type="component" value="Unassembled WGS sequence"/>
</dbReference>
<keyword evidence="3" id="KW-1185">Reference proteome</keyword>
<dbReference type="PROSITE" id="PS52050">
    <property type="entry name" value="WYL"/>
    <property type="match status" value="1"/>
</dbReference>
<comment type="caution">
    <text evidence="2">The sequence shown here is derived from an EMBL/GenBank/DDBJ whole genome shotgun (WGS) entry which is preliminary data.</text>
</comment>
<name>A0ABT2US11_9BACL</name>
<evidence type="ECO:0000313" key="2">
    <source>
        <dbReference type="EMBL" id="MCU6796479.1"/>
    </source>
</evidence>
<accession>A0ABT2US11</accession>
<gene>
    <name evidence="2" type="ORF">OB236_30575</name>
</gene>
<dbReference type="EMBL" id="JAOQIO010000103">
    <property type="protein sequence ID" value="MCU6796479.1"/>
    <property type="molecule type" value="Genomic_DNA"/>
</dbReference>
<evidence type="ECO:0000259" key="1">
    <source>
        <dbReference type="Pfam" id="PF13280"/>
    </source>
</evidence>
<protein>
    <submittedName>
        <fullName evidence="2">WYL domain-containing protein</fullName>
    </submittedName>
</protein>
<organism evidence="2 3">
    <name type="scientific">Paenibacillus baimaensis</name>
    <dbReference type="NCBI Taxonomy" id="2982185"/>
    <lineage>
        <taxon>Bacteria</taxon>
        <taxon>Bacillati</taxon>
        <taxon>Bacillota</taxon>
        <taxon>Bacilli</taxon>
        <taxon>Bacillales</taxon>
        <taxon>Paenibacillaceae</taxon>
        <taxon>Paenibacillus</taxon>
    </lineage>
</organism>
<reference evidence="2 3" key="1">
    <citation type="submission" date="2022-09" db="EMBL/GenBank/DDBJ databases">
        <authorList>
            <person name="Han X.L."/>
            <person name="Wang Q."/>
            <person name="Lu T."/>
        </authorList>
    </citation>
    <scope>NUCLEOTIDE SEQUENCE [LARGE SCALE GENOMIC DNA]</scope>
    <source>
        <strain evidence="2 3">WQ 127069</strain>
    </source>
</reference>
<sequence>MNLFEKIFNYQIISRLEDSGTFMITSHERSWLKTMLQHPAAEEAFTTATLGKLQQLLEPENMMDITEAFVEKARSTERQVYHAYLRPLRRAIMNQQGICISYQVKGGRTKLDELGFPYKLEYSMVKKEWYLLWYHQRRKTLMSTRLHKILAVAEEALSDLEVAQYGAAIHAALEQHKASTYIQVLREYNRELSRILYAFSCFEKEVDYDAEQHLYTIQVTFAKNETDYMLSKLRFLGKRVRIVGDPALQQRMHETTVKALDRYADNG</sequence>
<dbReference type="InterPro" id="IPR026881">
    <property type="entry name" value="WYL_dom"/>
</dbReference>
<feature type="domain" description="WYL" evidence="1">
    <location>
        <begin position="84"/>
        <end position="152"/>
    </location>
</feature>
<proteinExistence type="predicted"/>
<dbReference type="Pfam" id="PF13280">
    <property type="entry name" value="WYL"/>
    <property type="match status" value="1"/>
</dbReference>
<dbReference type="RefSeq" id="WP_262687298.1">
    <property type="nucleotide sequence ID" value="NZ_JAOQIO010000103.1"/>
</dbReference>
<evidence type="ECO:0000313" key="3">
    <source>
        <dbReference type="Proteomes" id="UP001652445"/>
    </source>
</evidence>